<dbReference type="PRINTS" id="PR00662">
    <property type="entry name" value="G6PISOMERASE"/>
</dbReference>
<evidence type="ECO:0000256" key="3">
    <source>
        <dbReference type="ARBA" id="ARBA00022432"/>
    </source>
</evidence>
<keyword evidence="10" id="KW-1185">Reference proteome</keyword>
<keyword evidence="4 7" id="KW-0324">Glycolysis</keyword>
<sequence length="545" mass="62428">MKHLKTYKKLLEHYEQSKNLHMRDLFKEDSKRAQRFFLEVGGIKLDYSKNRITNKTMELLITLAREAGLNEKIKEMFSGKKINTTEDRAVLHIALRNRINTPIFVDGKNIMDDVNNVLSKMANFTDEIRSGKWLGYTNQVITDIVNIGIGGSDLGPLMVCEALKKFSHPRIKMHFVSNIDARGIEELFANLNPQSTLFIISSKTFSTQETMTNALAAKEWFLSHAEKKEYIKKHFVAVSTNKEAVKEFGIDESNCFEFWNWVGGRYSLWSAIGLSIMIYLGKENFIQLLEGACLMDSHFISTPFENNMPVILALLGIWYINFYGGGAHIIAPYDEYLRNFPRFIQQLDMESNGKQVDKNGNKIDYESGPVVFGETGINAQHAFFQLLHQGTHTSPIDFIVSLKKPKRYFKSHDILISNLFAQAQAFMRGITKDEVLKELKGKLKEEDLQKVLPHKEFSGNRPSNIILLEELNPRNLGSLISLYEHKIFIQGVIWNINSFDQFGVELGKVLAKDILASLDEMSEEFIQKTDSSTLNLMQIYKKYNS</sequence>
<keyword evidence="3 7" id="KW-0312">Gluconeogenesis</keyword>
<dbReference type="PANTHER" id="PTHR11469">
    <property type="entry name" value="GLUCOSE-6-PHOSPHATE ISOMERASE"/>
    <property type="match status" value="1"/>
</dbReference>
<dbReference type="NCBIfam" id="NF001211">
    <property type="entry name" value="PRK00179.1"/>
    <property type="match status" value="1"/>
</dbReference>
<comment type="pathway">
    <text evidence="7">Carbohydrate biosynthesis; gluconeogenesis.</text>
</comment>
<feature type="active site" evidence="7">
    <location>
        <position position="508"/>
    </location>
</feature>
<dbReference type="EMBL" id="JACGBB010000005">
    <property type="protein sequence ID" value="MBZ7987128.1"/>
    <property type="molecule type" value="Genomic_DNA"/>
</dbReference>
<dbReference type="HAMAP" id="MF_00473">
    <property type="entry name" value="G6P_isomerase"/>
    <property type="match status" value="1"/>
</dbReference>
<dbReference type="Gene3D" id="1.10.1390.10">
    <property type="match status" value="1"/>
</dbReference>
<keyword evidence="5 7" id="KW-0413">Isomerase</keyword>
<comment type="subcellular location">
    <subcellularLocation>
        <location evidence="7">Cytoplasm</location>
    </subcellularLocation>
</comment>
<evidence type="ECO:0000256" key="2">
    <source>
        <dbReference type="ARBA" id="ARBA00006604"/>
    </source>
</evidence>
<dbReference type="RefSeq" id="WP_172229631.1">
    <property type="nucleotide sequence ID" value="NZ_CP035946.1"/>
</dbReference>
<dbReference type="PANTHER" id="PTHR11469:SF1">
    <property type="entry name" value="GLUCOSE-6-PHOSPHATE ISOMERASE"/>
    <property type="match status" value="1"/>
</dbReference>
<dbReference type="InterPro" id="IPR018189">
    <property type="entry name" value="Phosphoglucose_isomerase_CS"/>
</dbReference>
<evidence type="ECO:0000256" key="6">
    <source>
        <dbReference type="ARBA" id="ARBA00029321"/>
    </source>
</evidence>
<gene>
    <name evidence="7 9" type="primary">pgi</name>
    <name evidence="9" type="ORF">AVCANL283_03230</name>
</gene>
<dbReference type="SUPFAM" id="SSF53697">
    <property type="entry name" value="SIS domain"/>
    <property type="match status" value="1"/>
</dbReference>
<evidence type="ECO:0000256" key="4">
    <source>
        <dbReference type="ARBA" id="ARBA00023152"/>
    </source>
</evidence>
<dbReference type="CDD" id="cd05015">
    <property type="entry name" value="SIS_PGI_1"/>
    <property type="match status" value="1"/>
</dbReference>
<comment type="pathway">
    <text evidence="1 7 8">Carbohydrate degradation; glycolysis; D-glyceraldehyde 3-phosphate and glycerone phosphate from D-glucose: step 2/4.</text>
</comment>
<comment type="caution">
    <text evidence="9">The sequence shown here is derived from an EMBL/GenBank/DDBJ whole genome shotgun (WGS) entry which is preliminary data.</text>
</comment>
<feature type="active site" evidence="7">
    <location>
        <position position="381"/>
    </location>
</feature>
<dbReference type="GO" id="GO:0004347">
    <property type="term" value="F:glucose-6-phosphate isomerase activity"/>
    <property type="evidence" value="ECO:0007669"/>
    <property type="project" value="UniProtKB-EC"/>
</dbReference>
<dbReference type="Proteomes" id="UP000786183">
    <property type="component" value="Unassembled WGS sequence"/>
</dbReference>
<dbReference type="PROSITE" id="PS00174">
    <property type="entry name" value="P_GLUCOSE_ISOMERASE_2"/>
    <property type="match status" value="1"/>
</dbReference>
<dbReference type="CDD" id="cd05016">
    <property type="entry name" value="SIS_PGI_2"/>
    <property type="match status" value="1"/>
</dbReference>
<accession>A0ABS7WQW5</accession>
<dbReference type="Gene3D" id="3.40.50.10490">
    <property type="entry name" value="Glucose-6-phosphate isomerase like protein, domain 1"/>
    <property type="match status" value="2"/>
</dbReference>
<comment type="catalytic activity">
    <reaction evidence="6 7 8">
        <text>alpha-D-glucose 6-phosphate = beta-D-fructose 6-phosphate</text>
        <dbReference type="Rhea" id="RHEA:11816"/>
        <dbReference type="ChEBI" id="CHEBI:57634"/>
        <dbReference type="ChEBI" id="CHEBI:58225"/>
        <dbReference type="EC" id="5.3.1.9"/>
    </reaction>
</comment>
<dbReference type="EC" id="5.3.1.9" evidence="7"/>
<comment type="function">
    <text evidence="7">Catalyzes the reversible isomerization of glucose-6-phosphate to fructose-6-phosphate.</text>
</comment>
<dbReference type="InterPro" id="IPR023096">
    <property type="entry name" value="G6P_Isomerase_C"/>
</dbReference>
<dbReference type="PROSITE" id="PS51463">
    <property type="entry name" value="P_GLUCOSE_ISOMERASE_3"/>
    <property type="match status" value="1"/>
</dbReference>
<reference evidence="9 10" key="1">
    <citation type="submission" date="2020-07" db="EMBL/GenBank/DDBJ databases">
        <title>Transfer of Campylobacter canadensis to the novel genus Avispirillum gen. nov., that also includes two novel species recovered from migratory waterfowl: Avispirillum anseris sp. nov. and Avispirillum brantae sp. nov.</title>
        <authorList>
            <person name="Miller W.G."/>
            <person name="Chapman M.H."/>
            <person name="Yee E."/>
            <person name="Inglis G.D."/>
        </authorList>
    </citation>
    <scope>NUCLEOTIDE SEQUENCE [LARGE SCALE GENOMIC DNA]</scope>
    <source>
        <strain evidence="9 10">L283</strain>
    </source>
</reference>
<dbReference type="InterPro" id="IPR035476">
    <property type="entry name" value="SIS_PGI_1"/>
</dbReference>
<organism evidence="9 10">
    <name type="scientific">Campylobacter canadensis</name>
    <dbReference type="NCBI Taxonomy" id="449520"/>
    <lineage>
        <taxon>Bacteria</taxon>
        <taxon>Pseudomonadati</taxon>
        <taxon>Campylobacterota</taxon>
        <taxon>Epsilonproteobacteria</taxon>
        <taxon>Campylobacterales</taxon>
        <taxon>Campylobacteraceae</taxon>
        <taxon>Campylobacter</taxon>
    </lineage>
</organism>
<dbReference type="InterPro" id="IPR035482">
    <property type="entry name" value="SIS_PGI_2"/>
</dbReference>
<dbReference type="PROSITE" id="PS00765">
    <property type="entry name" value="P_GLUCOSE_ISOMERASE_1"/>
    <property type="match status" value="1"/>
</dbReference>
<evidence type="ECO:0000313" key="9">
    <source>
        <dbReference type="EMBL" id="MBZ7987128.1"/>
    </source>
</evidence>
<name>A0ABS7WQW5_9BACT</name>
<evidence type="ECO:0000313" key="10">
    <source>
        <dbReference type="Proteomes" id="UP000786183"/>
    </source>
</evidence>
<comment type="similarity">
    <text evidence="2 7 8">Belongs to the GPI family.</text>
</comment>
<evidence type="ECO:0000256" key="5">
    <source>
        <dbReference type="ARBA" id="ARBA00023235"/>
    </source>
</evidence>
<feature type="active site" description="Proton donor" evidence="7">
    <location>
        <position position="350"/>
    </location>
</feature>
<dbReference type="InterPro" id="IPR046348">
    <property type="entry name" value="SIS_dom_sf"/>
</dbReference>
<dbReference type="InterPro" id="IPR001672">
    <property type="entry name" value="G6P_Isomerase"/>
</dbReference>
<proteinExistence type="inferred from homology"/>
<dbReference type="Pfam" id="PF00342">
    <property type="entry name" value="PGI"/>
    <property type="match status" value="1"/>
</dbReference>
<evidence type="ECO:0000256" key="7">
    <source>
        <dbReference type="HAMAP-Rule" id="MF_00473"/>
    </source>
</evidence>
<protein>
    <recommendedName>
        <fullName evidence="7">Glucose-6-phosphate isomerase</fullName>
        <shortName evidence="7">GPI</shortName>
        <ecNumber evidence="7">5.3.1.9</ecNumber>
    </recommendedName>
    <alternativeName>
        <fullName evidence="7">Phosphoglucose isomerase</fullName>
        <shortName evidence="7">PGI</shortName>
    </alternativeName>
    <alternativeName>
        <fullName evidence="7">Phosphohexose isomerase</fullName>
        <shortName evidence="7">PHI</shortName>
    </alternativeName>
</protein>
<evidence type="ECO:0000256" key="8">
    <source>
        <dbReference type="RuleBase" id="RU000612"/>
    </source>
</evidence>
<keyword evidence="7" id="KW-0963">Cytoplasm</keyword>
<evidence type="ECO:0000256" key="1">
    <source>
        <dbReference type="ARBA" id="ARBA00004926"/>
    </source>
</evidence>